<reference evidence="2 3" key="1">
    <citation type="submission" date="2016-03" db="EMBL/GenBank/DDBJ databases">
        <authorList>
            <person name="Ploux O."/>
        </authorList>
    </citation>
    <scope>NUCLEOTIDE SEQUENCE [LARGE SCALE GENOMIC DNA]</scope>
    <source>
        <strain evidence="2 3">UAMH 11012</strain>
    </source>
</reference>
<dbReference type="EMBL" id="FJOG01000048">
    <property type="protein sequence ID" value="CZR67852.1"/>
    <property type="molecule type" value="Genomic_DNA"/>
</dbReference>
<gene>
    <name evidence="2" type="ORF">PAC_17751</name>
</gene>
<evidence type="ECO:0000313" key="2">
    <source>
        <dbReference type="EMBL" id="CZR67852.1"/>
    </source>
</evidence>
<dbReference type="SUPFAM" id="SSF51905">
    <property type="entry name" value="FAD/NAD(P)-binding domain"/>
    <property type="match status" value="1"/>
</dbReference>
<sequence>MDERAAIPVTLPRANPTISYWQDPPDPQLADYLSSASLPETADVVIIGSGITGSSVAWNLLQNSNHGKIIMLEARQACSGATGRNGKWETGGHTKAASYRSFLSNASSLSTSEAVKIARLEYTNIRAVHQFAKEHGIQCDSWQGDTVDIIYDQAQWDEAHTAIAAMRATMPGEEDLKTVSRYRFWSKEEAREHWRVRGEDFVGAVSYEAGSLSAYKFVVGLLKICLPLGLELYTNTPATSISKSEDGEGWRIETGKGTVKAKKVVLATNGYTAHLWKGFQGSIVPLRGQITAHRPGGNIPKEGLKGTYSFIYQNGYEYMIPRPLGSKHAGDIIIGGGLVKAAEEGLYEFGTTDDTTKNEGISKYLAETTPRYFGSTWGEDHPDGRIRKEWTGIMGYSSDGFPFVGEIPGQKQLWVAASFQGHGMVLCWKSAEALFGMMGGGSGKDGALKEWFPDVFKVSEERMKKRFEGRLHTKVNAMEVESKAE</sequence>
<dbReference type="InterPro" id="IPR036188">
    <property type="entry name" value="FAD/NAD-bd_sf"/>
</dbReference>
<evidence type="ECO:0000313" key="3">
    <source>
        <dbReference type="Proteomes" id="UP000184330"/>
    </source>
</evidence>
<dbReference type="Pfam" id="PF01266">
    <property type="entry name" value="DAO"/>
    <property type="match status" value="1"/>
</dbReference>
<dbReference type="Proteomes" id="UP000184330">
    <property type="component" value="Unassembled WGS sequence"/>
</dbReference>
<proteinExistence type="predicted"/>
<dbReference type="GO" id="GO:0005737">
    <property type="term" value="C:cytoplasm"/>
    <property type="evidence" value="ECO:0007669"/>
    <property type="project" value="TreeGrafter"/>
</dbReference>
<organism evidence="2 3">
    <name type="scientific">Phialocephala subalpina</name>
    <dbReference type="NCBI Taxonomy" id="576137"/>
    <lineage>
        <taxon>Eukaryota</taxon>
        <taxon>Fungi</taxon>
        <taxon>Dikarya</taxon>
        <taxon>Ascomycota</taxon>
        <taxon>Pezizomycotina</taxon>
        <taxon>Leotiomycetes</taxon>
        <taxon>Helotiales</taxon>
        <taxon>Mollisiaceae</taxon>
        <taxon>Phialocephala</taxon>
        <taxon>Phialocephala fortinii species complex</taxon>
    </lineage>
</organism>
<name>A0A1L7XS12_9HELO</name>
<accession>A0A1L7XS12</accession>
<protein>
    <recommendedName>
        <fullName evidence="1">FAD dependent oxidoreductase domain-containing protein</fullName>
    </recommendedName>
</protein>
<dbReference type="AlphaFoldDB" id="A0A1L7XS12"/>
<dbReference type="InterPro" id="IPR006076">
    <property type="entry name" value="FAD-dep_OxRdtase"/>
</dbReference>
<dbReference type="OrthoDB" id="429143at2759"/>
<evidence type="ECO:0000259" key="1">
    <source>
        <dbReference type="Pfam" id="PF01266"/>
    </source>
</evidence>
<dbReference type="PANTHER" id="PTHR13847">
    <property type="entry name" value="SARCOSINE DEHYDROGENASE-RELATED"/>
    <property type="match status" value="1"/>
</dbReference>
<dbReference type="STRING" id="576137.A0A1L7XS12"/>
<dbReference type="Gene3D" id="3.50.50.60">
    <property type="entry name" value="FAD/NAD(P)-binding domain"/>
    <property type="match status" value="1"/>
</dbReference>
<keyword evidence="3" id="KW-1185">Reference proteome</keyword>
<dbReference type="Gene3D" id="3.30.9.10">
    <property type="entry name" value="D-Amino Acid Oxidase, subunit A, domain 2"/>
    <property type="match status" value="1"/>
</dbReference>
<feature type="domain" description="FAD dependent oxidoreductase" evidence="1">
    <location>
        <begin position="43"/>
        <end position="434"/>
    </location>
</feature>
<dbReference type="PANTHER" id="PTHR13847:SF284">
    <property type="entry name" value="FAD DEPENDENT OXIDOREDUCTASE DOMAIN-CONTAINING PROTEIN"/>
    <property type="match status" value="1"/>
</dbReference>